<accession>A0A3Q9INE8</accession>
<reference evidence="1 2" key="1">
    <citation type="submission" date="2018-10" db="EMBL/GenBank/DDBJ databases">
        <title>Butyricimonas faecalis sp. nov., isolated from human faeces and emended description of the genus Butyricimonas.</title>
        <authorList>
            <person name="Le Roy T."/>
            <person name="Van der Smissen P."/>
            <person name="Paquot A."/>
            <person name="Delzenne N."/>
            <person name="Muccioli G."/>
            <person name="Collet J.-F."/>
            <person name="Cani P.D."/>
        </authorList>
    </citation>
    <scope>NUCLEOTIDE SEQUENCE [LARGE SCALE GENOMIC DNA]</scope>
    <source>
        <strain evidence="1 2">H184</strain>
    </source>
</reference>
<name>A0A3Q9INE8_9BACT</name>
<organism evidence="1 2">
    <name type="scientific">Butyricimonas faecalis</name>
    <dbReference type="NCBI Taxonomy" id="2093856"/>
    <lineage>
        <taxon>Bacteria</taxon>
        <taxon>Pseudomonadati</taxon>
        <taxon>Bacteroidota</taxon>
        <taxon>Bacteroidia</taxon>
        <taxon>Bacteroidales</taxon>
        <taxon>Odoribacteraceae</taxon>
        <taxon>Butyricimonas</taxon>
    </lineage>
</organism>
<dbReference type="Gene3D" id="2.60.40.2030">
    <property type="match status" value="1"/>
</dbReference>
<protein>
    <recommendedName>
        <fullName evidence="3">Calx-beta domain-containing protein</fullName>
    </recommendedName>
</protein>
<dbReference type="PROSITE" id="PS51257">
    <property type="entry name" value="PROKAR_LIPOPROTEIN"/>
    <property type="match status" value="1"/>
</dbReference>
<dbReference type="RefSeq" id="WP_106624463.1">
    <property type="nucleotide sequence ID" value="NZ_CP032819.1"/>
</dbReference>
<gene>
    <name evidence="1" type="ORF">D8S85_01310</name>
</gene>
<dbReference type="EMBL" id="CP032819">
    <property type="protein sequence ID" value="AZS28323.1"/>
    <property type="molecule type" value="Genomic_DNA"/>
</dbReference>
<dbReference type="AlphaFoldDB" id="A0A3Q9INE8"/>
<sequence length="436" mass="49050">MRKVLFILIVVSCWVGMTGCSDDGNKGPDVSFRRPYYILPASESLNVEVRLSEPAQADITVPFTVAGTGEEGIDYSLSAHEFVVQAGLDSAIITITPVTNMTEGREIHLTLQEVAGYVPGIYRQTMIPIETKSPFTSSFLSTEYNLYTEMEVAALLHIGGSKYTKPSYDISIPFEIDPASTAVLGTHYEIEGGEKQFVYQKDDYMARVKLKFLKKEEGKDKVILRLVETDNFMISLSNNRAYITINGPVGFDDLVGSWKFKEFSSKDYVTSTASMAGDTEGVKNLPECVASDILVFEKTGGKHVIRTDKLTGDLVNYFCDGAEVTVRDIVNEQIYLPSEMNEWGLHRSVLRTDFSKVNLNFSPDYQNYAPAEVDFRILEDGDILEVRIVQYVPKDFLQETYDYVSDPFYSGDRNFDKNIPMKGNYTLSYRFSRIAD</sequence>
<evidence type="ECO:0000313" key="1">
    <source>
        <dbReference type="EMBL" id="AZS28323.1"/>
    </source>
</evidence>
<dbReference type="Proteomes" id="UP000270673">
    <property type="component" value="Chromosome"/>
</dbReference>
<evidence type="ECO:0000313" key="2">
    <source>
        <dbReference type="Proteomes" id="UP000270673"/>
    </source>
</evidence>
<dbReference type="KEGG" id="buy:D8S85_01310"/>
<dbReference type="InterPro" id="IPR038081">
    <property type="entry name" value="CalX-like_sf"/>
</dbReference>
<dbReference type="OrthoDB" id="1095216at2"/>
<dbReference type="SUPFAM" id="SSF141072">
    <property type="entry name" value="CalX-like"/>
    <property type="match status" value="1"/>
</dbReference>
<keyword evidence="2" id="KW-1185">Reference proteome</keyword>
<proteinExistence type="predicted"/>
<evidence type="ECO:0008006" key="3">
    <source>
        <dbReference type="Google" id="ProtNLM"/>
    </source>
</evidence>